<proteinExistence type="predicted"/>
<dbReference type="NCBIfam" id="TIGR00277">
    <property type="entry name" value="HDIG"/>
    <property type="match status" value="1"/>
</dbReference>
<sequence>MITRTQAWELLNSHMKNKNLIRHCLSVEAVMKALANHFGEDEEVWGIVGLLHDGDYEAVQKDPSQHTLVMSQWLKEAGETDQRILDAIMSHNFAHTGENPPKNNLEWSLHCCDELTGLIVAVALVRPDKKLSTVTVDSVLKKYKIKQFAAGAKREDIEKCEEKLGIKLPDFIDISLKAMQSISTVLGL</sequence>
<dbReference type="STRING" id="1798375.A2773_04825"/>
<name>A0A1F5ZRY6_9BACT</name>
<comment type="caution">
    <text evidence="2">The sequence shown here is derived from an EMBL/GenBank/DDBJ whole genome shotgun (WGS) entry which is preliminary data.</text>
</comment>
<dbReference type="EMBL" id="MFJE01000005">
    <property type="protein sequence ID" value="OGG15181.1"/>
    <property type="molecule type" value="Genomic_DNA"/>
</dbReference>
<reference evidence="2 3" key="1">
    <citation type="journal article" date="2016" name="Nat. Commun.">
        <title>Thousands of microbial genomes shed light on interconnected biogeochemical processes in an aquifer system.</title>
        <authorList>
            <person name="Anantharaman K."/>
            <person name="Brown C.T."/>
            <person name="Hug L.A."/>
            <person name="Sharon I."/>
            <person name="Castelle C.J."/>
            <person name="Probst A.J."/>
            <person name="Thomas B.C."/>
            <person name="Singh A."/>
            <person name="Wilkins M.J."/>
            <person name="Karaoz U."/>
            <person name="Brodie E.L."/>
            <person name="Williams K.H."/>
            <person name="Hubbard S.S."/>
            <person name="Banfield J.F."/>
        </authorList>
    </citation>
    <scope>NUCLEOTIDE SEQUENCE [LARGE SCALE GENOMIC DNA]</scope>
</reference>
<dbReference type="Gene3D" id="1.10.3210.10">
    <property type="entry name" value="Hypothetical protein af1432"/>
    <property type="match status" value="1"/>
</dbReference>
<dbReference type="InterPro" id="IPR006675">
    <property type="entry name" value="HDIG_dom"/>
</dbReference>
<evidence type="ECO:0000259" key="1">
    <source>
        <dbReference type="Pfam" id="PF01966"/>
    </source>
</evidence>
<feature type="domain" description="HD" evidence="1">
    <location>
        <begin position="21"/>
        <end position="98"/>
    </location>
</feature>
<organism evidence="2 3">
    <name type="scientific">Candidatus Gottesmanbacteria bacterium RIFCSPHIGHO2_01_FULL_39_10</name>
    <dbReference type="NCBI Taxonomy" id="1798375"/>
    <lineage>
        <taxon>Bacteria</taxon>
        <taxon>Candidatus Gottesmaniibacteriota</taxon>
    </lineage>
</organism>
<protein>
    <recommendedName>
        <fullName evidence="1">HD domain-containing protein</fullName>
    </recommendedName>
</protein>
<dbReference type="PANTHER" id="PTHR38659">
    <property type="entry name" value="METAL-DEPENDENT PHOSPHOHYDROLASE"/>
    <property type="match status" value="1"/>
</dbReference>
<evidence type="ECO:0000313" key="2">
    <source>
        <dbReference type="EMBL" id="OGG15181.1"/>
    </source>
</evidence>
<evidence type="ECO:0000313" key="3">
    <source>
        <dbReference type="Proteomes" id="UP000177383"/>
    </source>
</evidence>
<gene>
    <name evidence="2" type="ORF">A2773_04825</name>
</gene>
<dbReference type="AlphaFoldDB" id="A0A1F5ZRY6"/>
<dbReference type="InterPro" id="IPR006674">
    <property type="entry name" value="HD_domain"/>
</dbReference>
<dbReference type="PANTHER" id="PTHR38659:SF1">
    <property type="entry name" value="METAL DEPENDENT PHOSPHOHYDROLASE"/>
    <property type="match status" value="1"/>
</dbReference>
<accession>A0A1F5ZRY6</accession>
<dbReference type="Pfam" id="PF01966">
    <property type="entry name" value="HD"/>
    <property type="match status" value="1"/>
</dbReference>
<dbReference type="Proteomes" id="UP000177383">
    <property type="component" value="Unassembled WGS sequence"/>
</dbReference>
<dbReference type="SUPFAM" id="SSF109604">
    <property type="entry name" value="HD-domain/PDEase-like"/>
    <property type="match status" value="1"/>
</dbReference>